<evidence type="ECO:0008006" key="3">
    <source>
        <dbReference type="Google" id="ProtNLM"/>
    </source>
</evidence>
<protein>
    <recommendedName>
        <fullName evidence="3">PEGA domain-containing protein</fullName>
    </recommendedName>
</protein>
<dbReference type="AlphaFoldDB" id="A0A4R8H0J8"/>
<proteinExistence type="predicted"/>
<sequence length="604" mass="68743">MNFLRKRIVLLSVVLSLLFILVGCKEDQLSTLTVKSNVKAEVTIFRSGESKTLVGENLQFTELPTGEYELRATAEGYKDYRESIVLKSSNEIKEIKLDKIPVVKDEATEEKDQAKDSQEKVEVIKADLDLSLFDVNNNPLKAKVILKKEDKVIARKEGQKLSFEDLNTGDYKVEVIREGYQKLVKDISLKEDGVEVPLYILGGQIKQLFVDKQNDIGKVKAAIKNIKADEELILALSYLDFSSETPEFNLNNELDRLAKIEYDARARGIDLVKEYGDELIGNKVYTLGDEKEFVVSKDLKKANVNATLEAVGQHIYVFVDNNKTVATEMVEQLVAEFDNVIYPKLTKDIAQSKVVVLLTDFKDVPVTGYFNPADLYRDQGNEERMFYLNSDRSINTLLTAAAHQYQHLLFFTDKAKVGRIFNDAWIDQALAQLAPRVCGYIDYEKQGWSTEKGNGWVYDKNYGYLNNTQKVDLLTHDGSLAFSGASSLFASYVLEQYGTELLDRIMNSSKDPIVVIEDYTNQEFSKIYMNWMTTNITDTINEIDNKLYKYNSFELQRMPKFAKQKINQKGIYYIKLDSNSSLNLDLSTIDESGKLGIVLIKKKK</sequence>
<comment type="caution">
    <text evidence="1">The sequence shown here is derived from an EMBL/GenBank/DDBJ whole genome shotgun (WGS) entry which is preliminary data.</text>
</comment>
<reference evidence="1 2" key="1">
    <citation type="submission" date="2019-03" db="EMBL/GenBank/DDBJ databases">
        <title>Subsurface microbial communities from deep shales in Ohio and West Virginia, USA.</title>
        <authorList>
            <person name="Wrighton K."/>
        </authorList>
    </citation>
    <scope>NUCLEOTIDE SEQUENCE [LARGE SCALE GENOMIC DNA]</scope>
    <source>
        <strain evidence="1 2">MSL 6dP</strain>
    </source>
</reference>
<gene>
    <name evidence="1" type="ORF">C7959_11317</name>
</gene>
<organism evidence="1 2">
    <name type="scientific">Orenia marismortui</name>
    <dbReference type="NCBI Taxonomy" id="46469"/>
    <lineage>
        <taxon>Bacteria</taxon>
        <taxon>Bacillati</taxon>
        <taxon>Bacillota</taxon>
        <taxon>Clostridia</taxon>
        <taxon>Halanaerobiales</taxon>
        <taxon>Halobacteroidaceae</taxon>
        <taxon>Orenia</taxon>
    </lineage>
</organism>
<dbReference type="Proteomes" id="UP000295832">
    <property type="component" value="Unassembled WGS sequence"/>
</dbReference>
<keyword evidence="2" id="KW-1185">Reference proteome</keyword>
<accession>A0A4R8H0J8</accession>
<evidence type="ECO:0000313" key="2">
    <source>
        <dbReference type="Proteomes" id="UP000295832"/>
    </source>
</evidence>
<name>A0A4R8H0J8_9FIRM</name>
<evidence type="ECO:0000313" key="1">
    <source>
        <dbReference type="EMBL" id="TDX51372.1"/>
    </source>
</evidence>
<dbReference type="PROSITE" id="PS51257">
    <property type="entry name" value="PROKAR_LIPOPROTEIN"/>
    <property type="match status" value="1"/>
</dbReference>
<dbReference type="RefSeq" id="WP_134116693.1">
    <property type="nucleotide sequence ID" value="NZ_SOEG01000013.1"/>
</dbReference>
<dbReference type="EMBL" id="SOEG01000013">
    <property type="protein sequence ID" value="TDX51372.1"/>
    <property type="molecule type" value="Genomic_DNA"/>
</dbReference>